<protein>
    <submittedName>
        <fullName evidence="1">Uncharacterized protein</fullName>
    </submittedName>
</protein>
<dbReference type="AlphaFoldDB" id="A0A1F2PG43"/>
<gene>
    <name evidence="1" type="ORF">ACWI_22350</name>
</gene>
<dbReference type="EMBL" id="LKEU01000033">
    <property type="protein sequence ID" value="OFV70035.1"/>
    <property type="molecule type" value="Genomic_DNA"/>
</dbReference>
<sequence>MDADPGEKRIKQNEQKLSAQNILRIMGCS</sequence>
<dbReference type="STRING" id="52694.ACWI_22350"/>
<name>A0A1F2PG43_9FIRM</name>
<organism evidence="1 2">
    <name type="scientific">Acetobacterium wieringae</name>
    <dbReference type="NCBI Taxonomy" id="52694"/>
    <lineage>
        <taxon>Bacteria</taxon>
        <taxon>Bacillati</taxon>
        <taxon>Bacillota</taxon>
        <taxon>Clostridia</taxon>
        <taxon>Eubacteriales</taxon>
        <taxon>Eubacteriaceae</taxon>
        <taxon>Acetobacterium</taxon>
    </lineage>
</organism>
<reference evidence="1 2" key="1">
    <citation type="submission" date="2015-09" db="EMBL/GenBank/DDBJ databases">
        <title>Genome sequence of Acetobacterium wieringae DSM 1911.</title>
        <authorList>
            <person name="Poehlein A."/>
            <person name="Bengelsdorf F.R."/>
            <person name="Schiel-Bengelsdorf B."/>
            <person name="Duerre P."/>
            <person name="Daniel R."/>
        </authorList>
    </citation>
    <scope>NUCLEOTIDE SEQUENCE [LARGE SCALE GENOMIC DNA]</scope>
    <source>
        <strain evidence="1 2">DSM 1911</strain>
    </source>
</reference>
<accession>A0A1F2PG43</accession>
<evidence type="ECO:0000313" key="1">
    <source>
        <dbReference type="EMBL" id="OFV70035.1"/>
    </source>
</evidence>
<dbReference type="Proteomes" id="UP000176244">
    <property type="component" value="Unassembled WGS sequence"/>
</dbReference>
<proteinExistence type="predicted"/>
<comment type="caution">
    <text evidence="1">The sequence shown here is derived from an EMBL/GenBank/DDBJ whole genome shotgun (WGS) entry which is preliminary data.</text>
</comment>
<evidence type="ECO:0000313" key="2">
    <source>
        <dbReference type="Proteomes" id="UP000176244"/>
    </source>
</evidence>